<reference evidence="3" key="1">
    <citation type="journal article" date="2020" name="Stud. Mycol.">
        <title>101 Dothideomycetes genomes: a test case for predicting lifestyles and emergence of pathogens.</title>
        <authorList>
            <person name="Haridas S."/>
            <person name="Albert R."/>
            <person name="Binder M."/>
            <person name="Bloem J."/>
            <person name="Labutti K."/>
            <person name="Salamov A."/>
            <person name="Andreopoulos B."/>
            <person name="Baker S."/>
            <person name="Barry K."/>
            <person name="Bills G."/>
            <person name="Bluhm B."/>
            <person name="Cannon C."/>
            <person name="Castanera R."/>
            <person name="Culley D."/>
            <person name="Daum C."/>
            <person name="Ezra D."/>
            <person name="Gonzalez J."/>
            <person name="Henrissat B."/>
            <person name="Kuo A."/>
            <person name="Liang C."/>
            <person name="Lipzen A."/>
            <person name="Lutzoni F."/>
            <person name="Magnuson J."/>
            <person name="Mondo S."/>
            <person name="Nolan M."/>
            <person name="Ohm R."/>
            <person name="Pangilinan J."/>
            <person name="Park H.-J."/>
            <person name="Ramirez L."/>
            <person name="Alfaro M."/>
            <person name="Sun H."/>
            <person name="Tritt A."/>
            <person name="Yoshinaga Y."/>
            <person name="Zwiers L.-H."/>
            <person name="Turgeon B."/>
            <person name="Goodwin S."/>
            <person name="Spatafora J."/>
            <person name="Crous P."/>
            <person name="Grigoriev I."/>
        </authorList>
    </citation>
    <scope>NUCLEOTIDE SEQUENCE</scope>
    <source>
        <strain evidence="3">CBS 122368</strain>
    </source>
</reference>
<keyword evidence="4" id="KW-1185">Reference proteome</keyword>
<sequence>MSAQNQSPNYIVKIDDEAFVLIIIVGAIALSFLVVAWIFVYHVLKDRKRAKKRQAAKKRLSDDIEWGGKPELSGGEKQGIGAHELEQPTTLELDSNEVRELWADEVAEADGKPNLVEFAATSFSKPRSSNGAGKP</sequence>
<dbReference type="RefSeq" id="XP_033678153.1">
    <property type="nucleotide sequence ID" value="XM_033819595.1"/>
</dbReference>
<dbReference type="GeneID" id="54572925"/>
<keyword evidence="2" id="KW-0812">Transmembrane</keyword>
<dbReference type="EMBL" id="ML987206">
    <property type="protein sequence ID" value="KAF2243149.1"/>
    <property type="molecule type" value="Genomic_DNA"/>
</dbReference>
<accession>A0A6A6HZ21</accession>
<feature type="transmembrane region" description="Helical" evidence="2">
    <location>
        <begin position="20"/>
        <end position="44"/>
    </location>
</feature>
<feature type="region of interest" description="Disordered" evidence="1">
    <location>
        <begin position="66"/>
        <end position="89"/>
    </location>
</feature>
<keyword evidence="2" id="KW-1133">Transmembrane helix</keyword>
<protein>
    <submittedName>
        <fullName evidence="3">Uncharacterized protein</fullName>
    </submittedName>
</protein>
<name>A0A6A6HZ21_9PLEO</name>
<organism evidence="3 4">
    <name type="scientific">Trematosphaeria pertusa</name>
    <dbReference type="NCBI Taxonomy" id="390896"/>
    <lineage>
        <taxon>Eukaryota</taxon>
        <taxon>Fungi</taxon>
        <taxon>Dikarya</taxon>
        <taxon>Ascomycota</taxon>
        <taxon>Pezizomycotina</taxon>
        <taxon>Dothideomycetes</taxon>
        <taxon>Pleosporomycetidae</taxon>
        <taxon>Pleosporales</taxon>
        <taxon>Massarineae</taxon>
        <taxon>Trematosphaeriaceae</taxon>
        <taxon>Trematosphaeria</taxon>
    </lineage>
</organism>
<proteinExistence type="predicted"/>
<keyword evidence="2" id="KW-0472">Membrane</keyword>
<dbReference type="AlphaFoldDB" id="A0A6A6HZ21"/>
<evidence type="ECO:0000313" key="3">
    <source>
        <dbReference type="EMBL" id="KAF2243149.1"/>
    </source>
</evidence>
<evidence type="ECO:0000313" key="4">
    <source>
        <dbReference type="Proteomes" id="UP000800094"/>
    </source>
</evidence>
<evidence type="ECO:0000256" key="2">
    <source>
        <dbReference type="SAM" id="Phobius"/>
    </source>
</evidence>
<gene>
    <name evidence="3" type="ORF">BU26DRAFT_127153</name>
</gene>
<evidence type="ECO:0000256" key="1">
    <source>
        <dbReference type="SAM" id="MobiDB-lite"/>
    </source>
</evidence>
<dbReference type="Proteomes" id="UP000800094">
    <property type="component" value="Unassembled WGS sequence"/>
</dbReference>